<sequence length="103" mass="11287">MEKRCPKKEGKNNDVKLSKDDDVMAEIIKFSSSLLNNKHPIANPKTTAKNTLALNDMTANINKYPIPEFIPKSTAPPTLTVDHLPFPPPPIFRSGGFSIAAEA</sequence>
<evidence type="ECO:0000313" key="2">
    <source>
        <dbReference type="Proteomes" id="UP001314170"/>
    </source>
</evidence>
<dbReference type="EMBL" id="CAWUPB010001173">
    <property type="protein sequence ID" value="CAK7346894.1"/>
    <property type="molecule type" value="Genomic_DNA"/>
</dbReference>
<dbReference type="Proteomes" id="UP001314170">
    <property type="component" value="Unassembled WGS sequence"/>
</dbReference>
<reference evidence="1 2" key="1">
    <citation type="submission" date="2024-01" db="EMBL/GenBank/DDBJ databases">
        <authorList>
            <person name="Waweru B."/>
        </authorList>
    </citation>
    <scope>NUCLEOTIDE SEQUENCE [LARGE SCALE GENOMIC DNA]</scope>
</reference>
<comment type="caution">
    <text evidence="1">The sequence shown here is derived from an EMBL/GenBank/DDBJ whole genome shotgun (WGS) entry which is preliminary data.</text>
</comment>
<keyword evidence="2" id="KW-1185">Reference proteome</keyword>
<name>A0AAV1SAI8_9ROSI</name>
<gene>
    <name evidence="1" type="ORF">DCAF_LOCUS19573</name>
</gene>
<dbReference type="AlphaFoldDB" id="A0AAV1SAI8"/>
<accession>A0AAV1SAI8</accession>
<evidence type="ECO:0000313" key="1">
    <source>
        <dbReference type="EMBL" id="CAK7346894.1"/>
    </source>
</evidence>
<protein>
    <submittedName>
        <fullName evidence="1">Uncharacterized protein</fullName>
    </submittedName>
</protein>
<organism evidence="1 2">
    <name type="scientific">Dovyalis caffra</name>
    <dbReference type="NCBI Taxonomy" id="77055"/>
    <lineage>
        <taxon>Eukaryota</taxon>
        <taxon>Viridiplantae</taxon>
        <taxon>Streptophyta</taxon>
        <taxon>Embryophyta</taxon>
        <taxon>Tracheophyta</taxon>
        <taxon>Spermatophyta</taxon>
        <taxon>Magnoliopsida</taxon>
        <taxon>eudicotyledons</taxon>
        <taxon>Gunneridae</taxon>
        <taxon>Pentapetalae</taxon>
        <taxon>rosids</taxon>
        <taxon>fabids</taxon>
        <taxon>Malpighiales</taxon>
        <taxon>Salicaceae</taxon>
        <taxon>Flacourtieae</taxon>
        <taxon>Dovyalis</taxon>
    </lineage>
</organism>
<proteinExistence type="predicted"/>